<feature type="domain" description="DUF2169" evidence="1">
    <location>
        <begin position="22"/>
        <end position="320"/>
    </location>
</feature>
<dbReference type="InterPro" id="IPR018683">
    <property type="entry name" value="DUF2169"/>
</dbReference>
<gene>
    <name evidence="2" type="ORF">SDC9_62299</name>
</gene>
<comment type="caution">
    <text evidence="2">The sequence shown here is derived from an EMBL/GenBank/DDBJ whole genome shotgun (WGS) entry which is preliminary data.</text>
</comment>
<sequence length="363" mass="41031">MEFVCSSNTLRSDYFVALDTSGREHLVVIAKASWRIPHPGQRPRPLYPTPFCDSDEYFGAPGESAIRYGDDHVRYKSRCDVIFDACAYAPERTPVKELTVGIRVGSIQKVIRVIGKRIWRNGVSGFGISDPEPFERMPLHFGHAFGGVRYFERNDELHAEAQLSNPAGIGWAGPATIGTADGTPAANLESINERITFPDDRCVPIALSAVGRHWLPRAQYAGTFDDRWRKEQAPFLPEDFDERFYQCAPADQQIPYPKGGETVQLVHLTPEFKNLKFQLPRMDHMKIHVLRSDLSIETHQAVADTLFFEVDLGRFSVVWRASTPIRRRIQEFTAVVVGNADPHWWKMKRLGLDAMANCVGCRS</sequence>
<dbReference type="AlphaFoldDB" id="A0A644XIA4"/>
<evidence type="ECO:0000259" key="1">
    <source>
        <dbReference type="Pfam" id="PF09937"/>
    </source>
</evidence>
<name>A0A644XIA4_9ZZZZ</name>
<proteinExistence type="predicted"/>
<organism evidence="2">
    <name type="scientific">bioreactor metagenome</name>
    <dbReference type="NCBI Taxonomy" id="1076179"/>
    <lineage>
        <taxon>unclassified sequences</taxon>
        <taxon>metagenomes</taxon>
        <taxon>ecological metagenomes</taxon>
    </lineage>
</organism>
<reference evidence="2" key="1">
    <citation type="submission" date="2019-08" db="EMBL/GenBank/DDBJ databases">
        <authorList>
            <person name="Kucharzyk K."/>
            <person name="Murdoch R.W."/>
            <person name="Higgins S."/>
            <person name="Loffler F."/>
        </authorList>
    </citation>
    <scope>NUCLEOTIDE SEQUENCE</scope>
</reference>
<dbReference type="Pfam" id="PF09937">
    <property type="entry name" value="DUF2169"/>
    <property type="match status" value="1"/>
</dbReference>
<protein>
    <recommendedName>
        <fullName evidence="1">DUF2169 domain-containing protein</fullName>
    </recommendedName>
</protein>
<dbReference type="EMBL" id="VSSQ01002523">
    <property type="protein sequence ID" value="MPM15925.1"/>
    <property type="molecule type" value="Genomic_DNA"/>
</dbReference>
<evidence type="ECO:0000313" key="2">
    <source>
        <dbReference type="EMBL" id="MPM15925.1"/>
    </source>
</evidence>
<accession>A0A644XIA4</accession>